<gene>
    <name evidence="1" type="ORF">HAX54_012161</name>
</gene>
<name>A0ABS8TJ85_DATST</name>
<evidence type="ECO:0000313" key="2">
    <source>
        <dbReference type="Proteomes" id="UP000823775"/>
    </source>
</evidence>
<organism evidence="1 2">
    <name type="scientific">Datura stramonium</name>
    <name type="common">Jimsonweed</name>
    <name type="synonym">Common thornapple</name>
    <dbReference type="NCBI Taxonomy" id="4076"/>
    <lineage>
        <taxon>Eukaryota</taxon>
        <taxon>Viridiplantae</taxon>
        <taxon>Streptophyta</taxon>
        <taxon>Embryophyta</taxon>
        <taxon>Tracheophyta</taxon>
        <taxon>Spermatophyta</taxon>
        <taxon>Magnoliopsida</taxon>
        <taxon>eudicotyledons</taxon>
        <taxon>Gunneridae</taxon>
        <taxon>Pentapetalae</taxon>
        <taxon>asterids</taxon>
        <taxon>lamiids</taxon>
        <taxon>Solanales</taxon>
        <taxon>Solanaceae</taxon>
        <taxon>Solanoideae</taxon>
        <taxon>Datureae</taxon>
        <taxon>Datura</taxon>
    </lineage>
</organism>
<evidence type="ECO:0000313" key="1">
    <source>
        <dbReference type="EMBL" id="MCD7471590.1"/>
    </source>
</evidence>
<dbReference type="Proteomes" id="UP000823775">
    <property type="component" value="Unassembled WGS sequence"/>
</dbReference>
<sequence length="127" mass="13967">MDMSLLDLSFGISFILKLQQPFPGKIGVDHQKSAEPPLDRIVPPKHSFLGGDVGFYVRFAGVTIPTPAIEESVLEEWFAFVSWLDLGITGLYAVKEPFKLGMEVAGKIPFEIYDYLVDAGCGGEEDV</sequence>
<accession>A0ABS8TJ85</accession>
<dbReference type="EMBL" id="JACEIK010001700">
    <property type="protein sequence ID" value="MCD7471590.1"/>
    <property type="molecule type" value="Genomic_DNA"/>
</dbReference>
<keyword evidence="2" id="KW-1185">Reference proteome</keyword>
<protein>
    <submittedName>
        <fullName evidence="1">Uncharacterized protein</fullName>
    </submittedName>
</protein>
<reference evidence="1 2" key="1">
    <citation type="journal article" date="2021" name="BMC Genomics">
        <title>Datura genome reveals duplications of psychoactive alkaloid biosynthetic genes and high mutation rate following tissue culture.</title>
        <authorList>
            <person name="Rajewski A."/>
            <person name="Carter-House D."/>
            <person name="Stajich J."/>
            <person name="Litt A."/>
        </authorList>
    </citation>
    <scope>NUCLEOTIDE SEQUENCE [LARGE SCALE GENOMIC DNA]</scope>
    <source>
        <strain evidence="1">AR-01</strain>
    </source>
</reference>
<comment type="caution">
    <text evidence="1">The sequence shown here is derived from an EMBL/GenBank/DDBJ whole genome shotgun (WGS) entry which is preliminary data.</text>
</comment>
<proteinExistence type="predicted"/>